<organism evidence="2 3">
    <name type="scientific">Pseudomonas syringae pv. apii</name>
    <dbReference type="NCBI Taxonomy" id="81036"/>
    <lineage>
        <taxon>Bacteria</taxon>
        <taxon>Pseudomonadati</taxon>
        <taxon>Pseudomonadota</taxon>
        <taxon>Gammaproteobacteria</taxon>
        <taxon>Pseudomonadales</taxon>
        <taxon>Pseudomonadaceae</taxon>
        <taxon>Pseudomonas</taxon>
    </lineage>
</organism>
<feature type="compositionally biased region" description="Basic residues" evidence="1">
    <location>
        <begin position="22"/>
        <end position="37"/>
    </location>
</feature>
<name>A0A3M3RHM8_9PSED</name>
<protein>
    <recommendedName>
        <fullName evidence="4">DUF1534 domain-containing protein</fullName>
    </recommendedName>
</protein>
<reference evidence="2 3" key="1">
    <citation type="submission" date="2018-08" db="EMBL/GenBank/DDBJ databases">
        <title>Recombination of ecologically and evolutionarily significant loci maintains genetic cohesion in the Pseudomonas syringae species complex.</title>
        <authorList>
            <person name="Dillon M."/>
            <person name="Thakur S."/>
            <person name="Almeida R.N.D."/>
            <person name="Weir B.S."/>
            <person name="Guttman D.S."/>
        </authorList>
    </citation>
    <scope>NUCLEOTIDE SEQUENCE [LARGE SCALE GENOMIC DNA]</scope>
    <source>
        <strain evidence="2 3">1089_5</strain>
    </source>
</reference>
<evidence type="ECO:0008006" key="4">
    <source>
        <dbReference type="Google" id="ProtNLM"/>
    </source>
</evidence>
<gene>
    <name evidence="2" type="ORF">ALQ49_05272</name>
</gene>
<dbReference type="AntiFam" id="ANF00261">
    <property type="entry name" value="Protein of unknown function (DUF1534)"/>
</dbReference>
<dbReference type="Proteomes" id="UP000278062">
    <property type="component" value="Unassembled WGS sequence"/>
</dbReference>
<comment type="caution">
    <text evidence="2">The sequence shown here is derived from an EMBL/GenBank/DDBJ whole genome shotgun (WGS) entry which is preliminary data.</text>
</comment>
<evidence type="ECO:0000313" key="2">
    <source>
        <dbReference type="EMBL" id="RMN95907.1"/>
    </source>
</evidence>
<feature type="region of interest" description="Disordered" evidence="1">
    <location>
        <begin position="1"/>
        <end position="48"/>
    </location>
</feature>
<sequence>SCGRLSFRTLQRGNALGDAPRHRSAPRRLLKIGRRASRTALPRGAWER</sequence>
<evidence type="ECO:0000256" key="1">
    <source>
        <dbReference type="SAM" id="MobiDB-lite"/>
    </source>
</evidence>
<dbReference type="EMBL" id="RBPL01000070">
    <property type="protein sequence ID" value="RMN95907.1"/>
    <property type="molecule type" value="Genomic_DNA"/>
</dbReference>
<dbReference type="AlphaFoldDB" id="A0A3M3RHM8"/>
<feature type="non-terminal residue" evidence="2">
    <location>
        <position position="1"/>
    </location>
</feature>
<proteinExistence type="predicted"/>
<evidence type="ECO:0000313" key="3">
    <source>
        <dbReference type="Proteomes" id="UP000278062"/>
    </source>
</evidence>
<accession>A0A3M3RHM8</accession>